<name>A0A0F9QU66_9ZZZZ</name>
<comment type="caution">
    <text evidence="1">The sequence shown here is derived from an EMBL/GenBank/DDBJ whole genome shotgun (WGS) entry which is preliminary data.</text>
</comment>
<dbReference type="AlphaFoldDB" id="A0A0F9QU66"/>
<proteinExistence type="predicted"/>
<dbReference type="EMBL" id="LAZR01003589">
    <property type="protein sequence ID" value="KKN16691.1"/>
    <property type="molecule type" value="Genomic_DNA"/>
</dbReference>
<organism evidence="1">
    <name type="scientific">marine sediment metagenome</name>
    <dbReference type="NCBI Taxonomy" id="412755"/>
    <lineage>
        <taxon>unclassified sequences</taxon>
        <taxon>metagenomes</taxon>
        <taxon>ecological metagenomes</taxon>
    </lineage>
</organism>
<gene>
    <name evidence="1" type="ORF">LCGC14_0973320</name>
</gene>
<reference evidence="1" key="1">
    <citation type="journal article" date="2015" name="Nature">
        <title>Complex archaea that bridge the gap between prokaryotes and eukaryotes.</title>
        <authorList>
            <person name="Spang A."/>
            <person name="Saw J.H."/>
            <person name="Jorgensen S.L."/>
            <person name="Zaremba-Niedzwiedzka K."/>
            <person name="Martijn J."/>
            <person name="Lind A.E."/>
            <person name="van Eijk R."/>
            <person name="Schleper C."/>
            <person name="Guy L."/>
            <person name="Ettema T.J."/>
        </authorList>
    </citation>
    <scope>NUCLEOTIDE SEQUENCE</scope>
</reference>
<sequence>MGGKALSTGPISSSDIEATLQYVSPIVGIPYATERNDKGKVIRRGLEDLTLGSAAKTNAGAFGKKETVGDIDIAVDDSKYEFDQLVSRLVQRLGPENVGRPMSGMGVIPTKIPVAGDESRGYVQVDFMLGKTDLLKFTYHAPDPESFSEHNGTYRNILIVAVLQNMRRQVRDSESKEILALIGPSLLLNKGVMQQWRHFPQRKDGKGRLSTMKTISRGEFEELYPEHVGKEKEMILDNPQEIVNFLFPGSNAKLDDLDSYEKLRDLIIKYKPDQAEDIFNRFAASLTKQGLEVPKGLVVESIAKVERNRVLKEVREVSLNIVSESVVKQKNFEDFRAKCLESLPSYAQADHFTKPKANADLMPLDGLNYMINKTGLLRDWDEVNKKDYGTDYHHRVSNLSGFYTDLVEMMGPEHFFFVSEHYGLKITPESFLASLIEMEYGNE</sequence>
<accession>A0A0F9QU66</accession>
<protein>
    <submittedName>
        <fullName evidence="1">Uncharacterized protein</fullName>
    </submittedName>
</protein>
<evidence type="ECO:0000313" key="1">
    <source>
        <dbReference type="EMBL" id="KKN16691.1"/>
    </source>
</evidence>